<dbReference type="CDD" id="cd06171">
    <property type="entry name" value="Sigma70_r4"/>
    <property type="match status" value="1"/>
</dbReference>
<dbReference type="AlphaFoldDB" id="A0A1V6MH77"/>
<evidence type="ECO:0000313" key="6">
    <source>
        <dbReference type="EMBL" id="OQD51725.1"/>
    </source>
</evidence>
<dbReference type="PANTHER" id="PTHR43133:SF46">
    <property type="entry name" value="RNA POLYMERASE SIGMA-70 FACTOR ECF SUBFAMILY"/>
    <property type="match status" value="1"/>
</dbReference>
<dbReference type="InterPro" id="IPR036388">
    <property type="entry name" value="WH-like_DNA-bd_sf"/>
</dbReference>
<name>A0A1V6MH77_9ACTN</name>
<dbReference type="EMBL" id="MPOH02000061">
    <property type="protein sequence ID" value="OQD51725.1"/>
    <property type="molecule type" value="Genomic_DNA"/>
</dbReference>
<dbReference type="GO" id="GO:0006352">
    <property type="term" value="P:DNA-templated transcription initiation"/>
    <property type="evidence" value="ECO:0007669"/>
    <property type="project" value="InterPro"/>
</dbReference>
<dbReference type="Gene3D" id="1.10.10.10">
    <property type="entry name" value="Winged helix-like DNA-binding domain superfamily/Winged helix DNA-binding domain"/>
    <property type="match status" value="1"/>
</dbReference>
<keyword evidence="4" id="KW-0804">Transcription</keyword>
<proteinExistence type="inferred from homology"/>
<reference evidence="7" key="1">
    <citation type="submission" date="2016-11" db="EMBL/GenBank/DDBJ databases">
        <authorList>
            <person name="Schniete J.K."/>
            <person name="Salih T."/>
            <person name="Algora Gallardo L."/>
            <person name="Martinez Fernandez S."/>
            <person name="Herron P.R."/>
        </authorList>
    </citation>
    <scope>NUCLEOTIDE SEQUENCE [LARGE SCALE GENOMIC DNA]</scope>
    <source>
        <strain evidence="7">DSM 41896</strain>
    </source>
</reference>
<evidence type="ECO:0000256" key="1">
    <source>
        <dbReference type="ARBA" id="ARBA00010641"/>
    </source>
</evidence>
<keyword evidence="3" id="KW-0731">Sigma factor</keyword>
<sequence>MDDPRGWLFKVAGQRLTDVRQERRRQGLLVDTTTLRSWISTQDEVTARDLRLDILHAIRKLPARQQEALAMQLQFDMSYQEIADVMGTTPGTVRSHVHAGRTTLKTMLGDRDTEGDRG</sequence>
<dbReference type="GO" id="GO:0016987">
    <property type="term" value="F:sigma factor activity"/>
    <property type="evidence" value="ECO:0007669"/>
    <property type="project" value="UniProtKB-KW"/>
</dbReference>
<dbReference type="InterPro" id="IPR013324">
    <property type="entry name" value="RNA_pol_sigma_r3/r4-like"/>
</dbReference>
<keyword evidence="2" id="KW-0805">Transcription regulation</keyword>
<dbReference type="GO" id="GO:0003677">
    <property type="term" value="F:DNA binding"/>
    <property type="evidence" value="ECO:0007669"/>
    <property type="project" value="InterPro"/>
</dbReference>
<dbReference type="STRING" id="114686.BM536_038520"/>
<dbReference type="SUPFAM" id="SSF88659">
    <property type="entry name" value="Sigma3 and sigma4 domains of RNA polymerase sigma factors"/>
    <property type="match status" value="1"/>
</dbReference>
<evidence type="ECO:0000313" key="7">
    <source>
        <dbReference type="Proteomes" id="UP000184286"/>
    </source>
</evidence>
<organism evidence="6 7">
    <name type="scientific">Streptomyces phaeoluteigriseus</name>
    <dbReference type="NCBI Taxonomy" id="114686"/>
    <lineage>
        <taxon>Bacteria</taxon>
        <taxon>Bacillati</taxon>
        <taxon>Actinomycetota</taxon>
        <taxon>Actinomycetes</taxon>
        <taxon>Kitasatosporales</taxon>
        <taxon>Streptomycetaceae</taxon>
        <taxon>Streptomyces</taxon>
        <taxon>Streptomyces aurantiacus group</taxon>
    </lineage>
</organism>
<dbReference type="InterPro" id="IPR014284">
    <property type="entry name" value="RNA_pol_sigma-70_dom"/>
</dbReference>
<comment type="caution">
    <text evidence="6">The sequence shown here is derived from an EMBL/GenBank/DDBJ whole genome shotgun (WGS) entry which is preliminary data.</text>
</comment>
<evidence type="ECO:0000256" key="4">
    <source>
        <dbReference type="ARBA" id="ARBA00023163"/>
    </source>
</evidence>
<dbReference type="Proteomes" id="UP000184286">
    <property type="component" value="Unassembled WGS sequence"/>
</dbReference>
<gene>
    <name evidence="6" type="ORF">BM536_038520</name>
</gene>
<reference evidence="6 7" key="2">
    <citation type="submission" date="2017-02" db="EMBL/GenBank/DDBJ databases">
        <title>Draft genome sequence of Streptomyces phaeoluteigriseus type strain DSM41896.</title>
        <authorList>
            <person name="Salih T.S."/>
            <person name="Algora Gallardo L."/>
            <person name="Melo Santos T."/>
            <person name="Filgueira Martinez S."/>
            <person name="Herron P.R."/>
        </authorList>
    </citation>
    <scope>NUCLEOTIDE SEQUENCE [LARGE SCALE GENOMIC DNA]</scope>
    <source>
        <strain evidence="6 7">DSM 41896</strain>
    </source>
</reference>
<dbReference type="InterPro" id="IPR013249">
    <property type="entry name" value="RNA_pol_sigma70_r4_t2"/>
</dbReference>
<feature type="domain" description="RNA polymerase sigma factor 70 region 4 type 2" evidence="5">
    <location>
        <begin position="52"/>
        <end position="104"/>
    </location>
</feature>
<dbReference type="InterPro" id="IPR039425">
    <property type="entry name" value="RNA_pol_sigma-70-like"/>
</dbReference>
<comment type="similarity">
    <text evidence="1">Belongs to the sigma-70 factor family. ECF subfamily.</text>
</comment>
<dbReference type="NCBIfam" id="TIGR02937">
    <property type="entry name" value="sigma70-ECF"/>
    <property type="match status" value="1"/>
</dbReference>
<evidence type="ECO:0000259" key="5">
    <source>
        <dbReference type="Pfam" id="PF08281"/>
    </source>
</evidence>
<dbReference type="Pfam" id="PF08281">
    <property type="entry name" value="Sigma70_r4_2"/>
    <property type="match status" value="1"/>
</dbReference>
<dbReference type="PANTHER" id="PTHR43133">
    <property type="entry name" value="RNA POLYMERASE ECF-TYPE SIGMA FACTO"/>
    <property type="match status" value="1"/>
</dbReference>
<accession>A0A1V6MH77</accession>
<evidence type="ECO:0000256" key="2">
    <source>
        <dbReference type="ARBA" id="ARBA00023015"/>
    </source>
</evidence>
<protein>
    <recommendedName>
        <fullName evidence="5">RNA polymerase sigma factor 70 region 4 type 2 domain-containing protein</fullName>
    </recommendedName>
</protein>
<evidence type="ECO:0000256" key="3">
    <source>
        <dbReference type="ARBA" id="ARBA00023082"/>
    </source>
</evidence>